<comment type="similarity">
    <text evidence="1">Belongs to the glycosyltransferase 28 family.</text>
</comment>
<organism evidence="6 7">
    <name type="scientific">Amycolatopsis lurida NRRL 2430</name>
    <dbReference type="NCBI Taxonomy" id="1460371"/>
    <lineage>
        <taxon>Bacteria</taxon>
        <taxon>Bacillati</taxon>
        <taxon>Actinomycetota</taxon>
        <taxon>Actinomycetes</taxon>
        <taxon>Pseudonocardiales</taxon>
        <taxon>Pseudonocardiaceae</taxon>
        <taxon>Amycolatopsis</taxon>
    </lineage>
</organism>
<dbReference type="Pfam" id="PF06722">
    <property type="entry name" value="EryCIII-like_C"/>
    <property type="match status" value="1"/>
</dbReference>
<evidence type="ECO:0000259" key="4">
    <source>
        <dbReference type="Pfam" id="PF06722"/>
    </source>
</evidence>
<name>A0A2P2FIH0_AMYLU</name>
<dbReference type="InterPro" id="IPR048284">
    <property type="entry name" value="EryCIII-like_N"/>
</dbReference>
<dbReference type="GO" id="GO:0016758">
    <property type="term" value="F:hexosyltransferase activity"/>
    <property type="evidence" value="ECO:0007669"/>
    <property type="project" value="UniProtKB-ARBA"/>
</dbReference>
<evidence type="ECO:0000259" key="5">
    <source>
        <dbReference type="Pfam" id="PF21036"/>
    </source>
</evidence>
<dbReference type="SUPFAM" id="SSF53756">
    <property type="entry name" value="UDP-Glycosyltransferase/glycogen phosphorylase"/>
    <property type="match status" value="1"/>
</dbReference>
<keyword evidence="2" id="KW-0328">Glycosyltransferase</keyword>
<sequence length="380" mass="40394">MIDVRIAFTAIGLPGHFYPLVPLAWACRAAGHDVLMVTTDGFTAGAVRSGLPVASCGPAADFVDLVTHGGVQDEEYANGRAFGRIARQRLPRTERLLRDWRPDLVVSERAEFAGPIAAHTLGIPQVELHWGRAALPQYRIAAADELRPTLAARGLAGLPAPRASLNPWPPGLRLPYAGGHLSVRHESYNGDALVPGWALERRTRPRVCMTLGTVVPRIGEDVVSAWHPVLLALAELDVELVVAVSETVAARWPALPDAVRHFGWLPLSQSLGACDAVIHHGGQGTTLTALATGRPQVMLPVFDDQFDNTEAVVRAGAGLRLLPDEVTPASVAARTGEVLARPGYARAAADVATEIAAQPSTADTVRVLVDLAREPLGRAA</sequence>
<feature type="domain" description="Erythromycin biosynthesis protein CIII-like N-terminal" evidence="5">
    <location>
        <begin position="95"/>
        <end position="212"/>
    </location>
</feature>
<dbReference type="PANTHER" id="PTHR48050:SF13">
    <property type="entry name" value="STEROL 3-BETA-GLUCOSYLTRANSFERASE UGT80A2"/>
    <property type="match status" value="1"/>
</dbReference>
<evidence type="ECO:0000256" key="3">
    <source>
        <dbReference type="ARBA" id="ARBA00022679"/>
    </source>
</evidence>
<dbReference type="Proteomes" id="UP000256220">
    <property type="component" value="Unassembled WGS sequence"/>
</dbReference>
<feature type="domain" description="Erythromycin biosynthesis protein CIII-like C-terminal" evidence="4">
    <location>
        <begin position="229"/>
        <end position="371"/>
    </location>
</feature>
<dbReference type="Pfam" id="PF21036">
    <property type="entry name" value="EryCIII-like_N"/>
    <property type="match status" value="2"/>
</dbReference>
<dbReference type="CDD" id="cd03784">
    <property type="entry name" value="GT1_Gtf-like"/>
    <property type="match status" value="1"/>
</dbReference>
<dbReference type="GO" id="GO:0017000">
    <property type="term" value="P:antibiotic biosynthetic process"/>
    <property type="evidence" value="ECO:0007669"/>
    <property type="project" value="UniProtKB-ARBA"/>
</dbReference>
<dbReference type="Gene3D" id="3.40.50.2000">
    <property type="entry name" value="Glycogen Phosphorylase B"/>
    <property type="match status" value="2"/>
</dbReference>
<protein>
    <submittedName>
        <fullName evidence="6">Uncharacterized protein</fullName>
    </submittedName>
</protein>
<dbReference type="PANTHER" id="PTHR48050">
    <property type="entry name" value="STEROL 3-BETA-GLUCOSYLTRANSFERASE"/>
    <property type="match status" value="1"/>
</dbReference>
<dbReference type="AlphaFoldDB" id="A0A2P2FIH0"/>
<evidence type="ECO:0000313" key="6">
    <source>
        <dbReference type="EMBL" id="KFU76520.1"/>
    </source>
</evidence>
<dbReference type="FunFam" id="3.40.50.2000:FF:000072">
    <property type="entry name" value="Glycosyl transferase"/>
    <property type="match status" value="1"/>
</dbReference>
<evidence type="ECO:0000313" key="7">
    <source>
        <dbReference type="Proteomes" id="UP000256220"/>
    </source>
</evidence>
<dbReference type="InterPro" id="IPR002213">
    <property type="entry name" value="UDP_glucos_trans"/>
</dbReference>
<evidence type="ECO:0000256" key="2">
    <source>
        <dbReference type="ARBA" id="ARBA00022676"/>
    </source>
</evidence>
<dbReference type="InterPro" id="IPR050426">
    <property type="entry name" value="Glycosyltransferase_28"/>
</dbReference>
<dbReference type="EMBL" id="JFBM01000043">
    <property type="protein sequence ID" value="KFU76520.1"/>
    <property type="molecule type" value="Genomic_DNA"/>
</dbReference>
<keyword evidence="3" id="KW-0808">Transferase</keyword>
<evidence type="ECO:0000256" key="1">
    <source>
        <dbReference type="ARBA" id="ARBA00006962"/>
    </source>
</evidence>
<accession>A0A2P2FIH0</accession>
<reference evidence="6 7" key="1">
    <citation type="journal article" date="2014" name="Genome Announc.">
        <title>Draft Genome Sequence of Amycolatopsis lurida NRRL 2430, Producer of the Glycopeptide Family Antibiotic Ristocetin.</title>
        <authorList>
            <person name="Kwun M.J."/>
            <person name="Hong H.J."/>
        </authorList>
    </citation>
    <scope>NUCLEOTIDE SEQUENCE [LARGE SCALE GENOMIC DNA]</scope>
    <source>
        <strain evidence="6 7">NRRL 2430</strain>
    </source>
</reference>
<gene>
    <name evidence="6" type="ORF">BB31_35990</name>
</gene>
<dbReference type="InterPro" id="IPR010610">
    <property type="entry name" value="EryCIII-like_C"/>
</dbReference>
<feature type="domain" description="Erythromycin biosynthesis protein CIII-like N-terminal" evidence="5">
    <location>
        <begin position="25"/>
        <end position="84"/>
    </location>
</feature>
<proteinExistence type="inferred from homology"/>
<keyword evidence="7" id="KW-1185">Reference proteome</keyword>
<comment type="caution">
    <text evidence="6">The sequence shown here is derived from an EMBL/GenBank/DDBJ whole genome shotgun (WGS) entry which is preliminary data.</text>
</comment>
<dbReference type="GO" id="GO:0008194">
    <property type="term" value="F:UDP-glycosyltransferase activity"/>
    <property type="evidence" value="ECO:0007669"/>
    <property type="project" value="InterPro"/>
</dbReference>